<dbReference type="SUPFAM" id="SSF53474">
    <property type="entry name" value="alpha/beta-Hydrolases"/>
    <property type="match status" value="1"/>
</dbReference>
<evidence type="ECO:0000259" key="1">
    <source>
        <dbReference type="Pfam" id="PF00326"/>
    </source>
</evidence>
<dbReference type="PANTHER" id="PTHR47381">
    <property type="entry name" value="ALPHA/BETA-HYDROLASES SUPERFAMILY PROTEIN"/>
    <property type="match status" value="1"/>
</dbReference>
<dbReference type="GO" id="GO:0016787">
    <property type="term" value="F:hydrolase activity"/>
    <property type="evidence" value="ECO:0007669"/>
    <property type="project" value="UniProtKB-KW"/>
</dbReference>
<protein>
    <submittedName>
        <fullName evidence="2">Alpha/beta hydrolase</fullName>
    </submittedName>
</protein>
<accession>A0ABP3GXM3</accession>
<feature type="domain" description="Peptidase S9 prolyl oligopeptidase catalytic" evidence="1">
    <location>
        <begin position="97"/>
        <end position="278"/>
    </location>
</feature>
<evidence type="ECO:0000313" key="3">
    <source>
        <dbReference type="Proteomes" id="UP001501166"/>
    </source>
</evidence>
<dbReference type="EMBL" id="BAAACW010000040">
    <property type="protein sequence ID" value="GAA0356486.1"/>
    <property type="molecule type" value="Genomic_DNA"/>
</dbReference>
<name>A0ABP3GXM3_9LACT</name>
<keyword evidence="3" id="KW-1185">Reference proteome</keyword>
<dbReference type="InterPro" id="IPR001375">
    <property type="entry name" value="Peptidase_S9_cat"/>
</dbReference>
<dbReference type="Proteomes" id="UP001501166">
    <property type="component" value="Unassembled WGS sequence"/>
</dbReference>
<keyword evidence="2" id="KW-0378">Hydrolase</keyword>
<comment type="caution">
    <text evidence="2">The sequence shown here is derived from an EMBL/GenBank/DDBJ whole genome shotgun (WGS) entry which is preliminary data.</text>
</comment>
<gene>
    <name evidence="2" type="ORF">GCM10008932_06800</name>
</gene>
<sequence>MVRDKVFSLLGDRPHVKNPKHQVLSEEKEDTFIVETLLLDLNGIESVPAYFIKPIDSEGPLPLVFFHHSHGGNYTLGRKEVLKGNHYLQPVSFAKELTDMGFAVLAIDAWAFNERSGKKESEVFKEMLITGKVMWGMMMYDNIHALDYVLTRPDVDAFRVANIGMSMGGMTAWWLAALDERIKVTVDIGGQVDMDTIIDSRLLDKHNFYFYVPKLHKYFSTFDIQALIAPRKRLSLVGRYDMNCPIAGVRSLEKQLTHHYEKAGVPSNFRQVITSGGHIETAHMRAEWKNFLKENI</sequence>
<dbReference type="Gene3D" id="3.40.50.1820">
    <property type="entry name" value="alpha/beta hydrolase"/>
    <property type="match status" value="1"/>
</dbReference>
<evidence type="ECO:0000313" key="2">
    <source>
        <dbReference type="EMBL" id="GAA0356486.1"/>
    </source>
</evidence>
<reference evidence="3" key="1">
    <citation type="journal article" date="2019" name="Int. J. Syst. Evol. Microbiol.">
        <title>The Global Catalogue of Microorganisms (GCM) 10K type strain sequencing project: providing services to taxonomists for standard genome sequencing and annotation.</title>
        <authorList>
            <consortium name="The Broad Institute Genomics Platform"/>
            <consortium name="The Broad Institute Genome Sequencing Center for Infectious Disease"/>
            <person name="Wu L."/>
            <person name="Ma J."/>
        </authorList>
    </citation>
    <scope>NUCLEOTIDE SEQUENCE [LARGE SCALE GENOMIC DNA]</scope>
    <source>
        <strain evidence="3">JCM 12662</strain>
    </source>
</reference>
<organism evidence="2 3">
    <name type="scientific">Alkalibacterium iburiense</name>
    <dbReference type="NCBI Taxonomy" id="290589"/>
    <lineage>
        <taxon>Bacteria</taxon>
        <taxon>Bacillati</taxon>
        <taxon>Bacillota</taxon>
        <taxon>Bacilli</taxon>
        <taxon>Lactobacillales</taxon>
        <taxon>Carnobacteriaceae</taxon>
        <taxon>Alkalibacterium</taxon>
    </lineage>
</organism>
<dbReference type="Pfam" id="PF00326">
    <property type="entry name" value="Peptidase_S9"/>
    <property type="match status" value="1"/>
</dbReference>
<dbReference type="InterPro" id="IPR029058">
    <property type="entry name" value="AB_hydrolase_fold"/>
</dbReference>
<proteinExistence type="predicted"/>
<dbReference type="PANTHER" id="PTHR47381:SF3">
    <property type="entry name" value="ALPHA_BETA-HYDROLASES SUPERFAMILY PROTEIN"/>
    <property type="match status" value="1"/>
</dbReference>
<dbReference type="RefSeq" id="WP_343754024.1">
    <property type="nucleotide sequence ID" value="NZ_BAAACW010000040.1"/>
</dbReference>